<dbReference type="Proteomes" id="UP001303046">
    <property type="component" value="Unassembled WGS sequence"/>
</dbReference>
<evidence type="ECO:0000313" key="1">
    <source>
        <dbReference type="EMBL" id="KAK6757180.1"/>
    </source>
</evidence>
<evidence type="ECO:0000313" key="2">
    <source>
        <dbReference type="Proteomes" id="UP001303046"/>
    </source>
</evidence>
<accession>A0ABR1E3K0</accession>
<gene>
    <name evidence="1" type="primary">Necator_chrV.g19959</name>
    <name evidence="1" type="ORF">RB195_015167</name>
</gene>
<reference evidence="1 2" key="1">
    <citation type="submission" date="2023-08" db="EMBL/GenBank/DDBJ databases">
        <title>A Necator americanus chromosomal reference genome.</title>
        <authorList>
            <person name="Ilik V."/>
            <person name="Petrzelkova K.J."/>
            <person name="Pardy F."/>
            <person name="Fuh T."/>
            <person name="Niatou-Singa F.S."/>
            <person name="Gouil Q."/>
            <person name="Baker L."/>
            <person name="Ritchie M.E."/>
            <person name="Jex A.R."/>
            <person name="Gazzola D."/>
            <person name="Li H."/>
            <person name="Toshio Fujiwara R."/>
            <person name="Zhan B."/>
            <person name="Aroian R.V."/>
            <person name="Pafco B."/>
            <person name="Schwarz E.M."/>
        </authorList>
    </citation>
    <scope>NUCLEOTIDE SEQUENCE [LARGE SCALE GENOMIC DNA]</scope>
    <source>
        <strain evidence="1 2">Aroian</strain>
        <tissue evidence="1">Whole animal</tissue>
    </source>
</reference>
<name>A0ABR1E3K0_NECAM</name>
<protein>
    <submittedName>
        <fullName evidence="1">Uncharacterized protein</fullName>
    </submittedName>
</protein>
<organism evidence="1 2">
    <name type="scientific">Necator americanus</name>
    <name type="common">Human hookworm</name>
    <dbReference type="NCBI Taxonomy" id="51031"/>
    <lineage>
        <taxon>Eukaryota</taxon>
        <taxon>Metazoa</taxon>
        <taxon>Ecdysozoa</taxon>
        <taxon>Nematoda</taxon>
        <taxon>Chromadorea</taxon>
        <taxon>Rhabditida</taxon>
        <taxon>Rhabditina</taxon>
        <taxon>Rhabditomorpha</taxon>
        <taxon>Strongyloidea</taxon>
        <taxon>Ancylostomatidae</taxon>
        <taxon>Bunostominae</taxon>
        <taxon>Necator</taxon>
    </lineage>
</organism>
<comment type="caution">
    <text evidence="1">The sequence shown here is derived from an EMBL/GenBank/DDBJ whole genome shotgun (WGS) entry which is preliminary data.</text>
</comment>
<sequence length="81" mass="9778">MVKESRLRFSGHILRRPTDHLVQRVLRNFLGSSCKKPPGRKRKFWTDVVKEDLRTLDVDRRFRRDVVFRRIWNSDELIGSV</sequence>
<keyword evidence="2" id="KW-1185">Reference proteome</keyword>
<proteinExistence type="predicted"/>
<dbReference type="EMBL" id="JAVFWL010000005">
    <property type="protein sequence ID" value="KAK6757180.1"/>
    <property type="molecule type" value="Genomic_DNA"/>
</dbReference>